<evidence type="ECO:0000256" key="1">
    <source>
        <dbReference type="ARBA" id="ARBA00001946"/>
    </source>
</evidence>
<feature type="binding site" evidence="6">
    <location>
        <position position="59"/>
    </location>
    <ligand>
        <name>Mg(2+)</name>
        <dbReference type="ChEBI" id="CHEBI:18420"/>
    </ligand>
</feature>
<reference evidence="7 8" key="1">
    <citation type="submission" date="2014-06" db="EMBL/GenBank/DDBJ databases">
        <title>Whole Genome Sequences of Three Symbiotic Endozoicomonas Bacteria.</title>
        <authorList>
            <person name="Neave M.J."/>
            <person name="Apprill A."/>
            <person name="Voolstra C.R."/>
        </authorList>
    </citation>
    <scope>NUCLEOTIDE SEQUENCE [LARGE SCALE GENOMIC DNA]</scope>
    <source>
        <strain evidence="7 8">DSM 25634</strain>
    </source>
</reference>
<dbReference type="SUPFAM" id="SSF88713">
    <property type="entry name" value="Glycoside hydrolase/deacetylase"/>
    <property type="match status" value="1"/>
</dbReference>
<keyword evidence="8" id="KW-1185">Reference proteome</keyword>
<evidence type="ECO:0000256" key="6">
    <source>
        <dbReference type="HAMAP-Rule" id="MF_01246"/>
    </source>
</evidence>
<dbReference type="EC" id="3.5.1.-" evidence="6"/>
<keyword evidence="5 6" id="KW-0119">Carbohydrate metabolism</keyword>
<evidence type="ECO:0000256" key="2">
    <source>
        <dbReference type="ARBA" id="ARBA00022723"/>
    </source>
</evidence>
<comment type="function">
    <text evidence="6">Probably catalyzes the deacetylation of acetylated carbohydrates an important step in the degradation of oligosaccharides.</text>
</comment>
<feature type="binding site" evidence="6">
    <location>
        <position position="123"/>
    </location>
    <ligand>
        <name>Mg(2+)</name>
        <dbReference type="ChEBI" id="CHEBI:18420"/>
    </ligand>
</feature>
<dbReference type="PANTHER" id="PTHR31609:SF1">
    <property type="entry name" value="CARBOHYDRATE DEACETYLASE"/>
    <property type="match status" value="1"/>
</dbReference>
<dbReference type="OrthoDB" id="9774177at2"/>
<dbReference type="RefSeq" id="WP_034837640.1">
    <property type="nucleotide sequence ID" value="NZ_JOKH01000003.1"/>
</dbReference>
<keyword evidence="3 6" id="KW-0378">Hydrolase</keyword>
<evidence type="ECO:0000256" key="5">
    <source>
        <dbReference type="ARBA" id="ARBA00023277"/>
    </source>
</evidence>
<comment type="caution">
    <text evidence="7">The sequence shown here is derived from an EMBL/GenBank/DDBJ whole genome shotgun (WGS) entry which is preliminary data.</text>
</comment>
<protein>
    <recommendedName>
        <fullName evidence="6">Carbohydrate deacetylase</fullName>
        <ecNumber evidence="6">3.5.1.-</ecNumber>
    </recommendedName>
</protein>
<evidence type="ECO:0000313" key="8">
    <source>
        <dbReference type="Proteomes" id="UP000028073"/>
    </source>
</evidence>
<gene>
    <name evidence="7" type="ORF">GZ78_16625</name>
</gene>
<accession>A0A081NG42</accession>
<evidence type="ECO:0000256" key="4">
    <source>
        <dbReference type="ARBA" id="ARBA00022842"/>
    </source>
</evidence>
<dbReference type="GO" id="GO:0046872">
    <property type="term" value="F:metal ion binding"/>
    <property type="evidence" value="ECO:0007669"/>
    <property type="project" value="UniProtKB-KW"/>
</dbReference>
<dbReference type="InterPro" id="IPR022948">
    <property type="entry name" value="COD_ChbG_bac"/>
</dbReference>
<sequence>MKLIANADDYGLSEGVNYGIIDAYQNGIVRSTTMMVGMPGETHAVELARVNPGLKIGIHLRLTAGQSLCSGLKTLTNEAGQFNNQTDFYGNENICPEEVEREFRAQIDRFLSLGLKPTHLDSHHHCYGHPAAYTVVQKIAKELAIPLRTVDSKEVSRIGEFSYRFSDEFYGDVSESMLLDIVDREIARQGQNCILEVMCHPAYIDPALYQMSSYCIQRVRETEILNSDSVKRALAERGVELTDYDFVTQLAG</sequence>
<dbReference type="Pfam" id="PF04794">
    <property type="entry name" value="YdjC"/>
    <property type="match status" value="1"/>
</dbReference>
<organism evidence="7 8">
    <name type="scientific">Endozoicomonas numazuensis</name>
    <dbReference type="NCBI Taxonomy" id="1137799"/>
    <lineage>
        <taxon>Bacteria</taxon>
        <taxon>Pseudomonadati</taxon>
        <taxon>Pseudomonadota</taxon>
        <taxon>Gammaproteobacteria</taxon>
        <taxon>Oceanospirillales</taxon>
        <taxon>Endozoicomonadaceae</taxon>
        <taxon>Endozoicomonas</taxon>
    </lineage>
</organism>
<keyword evidence="4 6" id="KW-0460">Magnesium</keyword>
<comment type="cofactor">
    <cofactor evidence="1 6">
        <name>Mg(2+)</name>
        <dbReference type="ChEBI" id="CHEBI:18420"/>
    </cofactor>
</comment>
<evidence type="ECO:0000256" key="3">
    <source>
        <dbReference type="ARBA" id="ARBA00022801"/>
    </source>
</evidence>
<evidence type="ECO:0000313" key="7">
    <source>
        <dbReference type="EMBL" id="KEQ17415.1"/>
    </source>
</evidence>
<keyword evidence="2 6" id="KW-0479">Metal-binding</keyword>
<dbReference type="Gene3D" id="3.20.20.370">
    <property type="entry name" value="Glycoside hydrolase/deacetylase"/>
    <property type="match status" value="1"/>
</dbReference>
<dbReference type="GO" id="GO:0000272">
    <property type="term" value="P:polysaccharide catabolic process"/>
    <property type="evidence" value="ECO:0007669"/>
    <property type="project" value="InterPro"/>
</dbReference>
<dbReference type="Proteomes" id="UP000028073">
    <property type="component" value="Unassembled WGS sequence"/>
</dbReference>
<dbReference type="AlphaFoldDB" id="A0A081NG42"/>
<dbReference type="NCBIfam" id="NF002559">
    <property type="entry name" value="PRK02134.1"/>
    <property type="match status" value="1"/>
</dbReference>
<dbReference type="InterPro" id="IPR006879">
    <property type="entry name" value="YdjC-like"/>
</dbReference>
<dbReference type="GO" id="GO:0019213">
    <property type="term" value="F:deacetylase activity"/>
    <property type="evidence" value="ECO:0007669"/>
    <property type="project" value="TreeGrafter"/>
</dbReference>
<dbReference type="GO" id="GO:0016811">
    <property type="term" value="F:hydrolase activity, acting on carbon-nitrogen (but not peptide) bonds, in linear amides"/>
    <property type="evidence" value="ECO:0007669"/>
    <property type="project" value="UniProtKB-UniRule"/>
</dbReference>
<dbReference type="EMBL" id="JOKH01000003">
    <property type="protein sequence ID" value="KEQ17415.1"/>
    <property type="molecule type" value="Genomic_DNA"/>
</dbReference>
<dbReference type="PANTHER" id="PTHR31609">
    <property type="entry name" value="YDJC DEACETYLASE FAMILY MEMBER"/>
    <property type="match status" value="1"/>
</dbReference>
<dbReference type="CDD" id="cd10803">
    <property type="entry name" value="YdjC_EF3048_like"/>
    <property type="match status" value="1"/>
</dbReference>
<comment type="subunit">
    <text evidence="6">Homodimer.</text>
</comment>
<name>A0A081NG42_9GAMM</name>
<dbReference type="STRING" id="1137799.GZ78_16625"/>
<dbReference type="InterPro" id="IPR011330">
    <property type="entry name" value="Glyco_hydro/deAcase_b/a-brl"/>
</dbReference>
<proteinExistence type="inferred from homology"/>
<dbReference type="eggNOG" id="COG3394">
    <property type="taxonomic scope" value="Bacteria"/>
</dbReference>
<comment type="similarity">
    <text evidence="6">Belongs to the YdjC deacetylase family.</text>
</comment>
<dbReference type="HAMAP" id="MF_01246">
    <property type="entry name" value="COD"/>
    <property type="match status" value="1"/>
</dbReference>